<reference evidence="2 3" key="1">
    <citation type="journal article" date="2015" name="Nature">
        <title>rRNA introns, odd ribosomes, and small enigmatic genomes across a large radiation of phyla.</title>
        <authorList>
            <person name="Brown C.T."/>
            <person name="Hug L.A."/>
            <person name="Thomas B.C."/>
            <person name="Sharon I."/>
            <person name="Castelle C.J."/>
            <person name="Singh A."/>
            <person name="Wilkins M.J."/>
            <person name="Williams K.H."/>
            <person name="Banfield J.F."/>
        </authorList>
    </citation>
    <scope>NUCLEOTIDE SEQUENCE [LARGE SCALE GENOMIC DNA]</scope>
</reference>
<keyword evidence="1" id="KW-1133">Transmembrane helix</keyword>
<evidence type="ECO:0000313" key="2">
    <source>
        <dbReference type="EMBL" id="KKQ67124.1"/>
    </source>
</evidence>
<proteinExistence type="predicted"/>
<accession>A0A0G0M0G5</accession>
<evidence type="ECO:0000256" key="1">
    <source>
        <dbReference type="SAM" id="Phobius"/>
    </source>
</evidence>
<comment type="caution">
    <text evidence="2">The sequence shown here is derived from an EMBL/GenBank/DDBJ whole genome shotgun (WGS) entry which is preliminary data.</text>
</comment>
<dbReference type="PANTHER" id="PTHR31272:SF9">
    <property type="entry name" value="BLL1027 PROTEIN"/>
    <property type="match status" value="1"/>
</dbReference>
<feature type="transmembrane region" description="Helical" evidence="1">
    <location>
        <begin position="204"/>
        <end position="223"/>
    </location>
</feature>
<protein>
    <submittedName>
        <fullName evidence="2">Transporter</fullName>
    </submittedName>
</protein>
<feature type="transmembrane region" description="Helical" evidence="1">
    <location>
        <begin position="55"/>
        <end position="76"/>
    </location>
</feature>
<feature type="transmembrane region" description="Helical" evidence="1">
    <location>
        <begin position="12"/>
        <end position="34"/>
    </location>
</feature>
<keyword evidence="1" id="KW-0812">Transmembrane</keyword>
<organism evidence="2 3">
    <name type="scientific">Candidatus Daviesbacteria bacterium GW2011_GWA2_38_24</name>
    <dbReference type="NCBI Taxonomy" id="1618422"/>
    <lineage>
        <taxon>Bacteria</taxon>
        <taxon>Candidatus Daviesiibacteriota</taxon>
    </lineage>
</organism>
<feature type="transmembrane region" description="Helical" evidence="1">
    <location>
        <begin position="161"/>
        <end position="184"/>
    </location>
</feature>
<dbReference type="AlphaFoldDB" id="A0A0G0M0G5"/>
<dbReference type="EMBL" id="LBUP01000001">
    <property type="protein sequence ID" value="KKQ67124.1"/>
    <property type="molecule type" value="Genomic_DNA"/>
</dbReference>
<sequence>MDLVLVSFSFLAGLQAFFAPCSIALIPAYVGYYVKQETGDNSKIQQLLFGLKAGSFASLGLISVYVVFGIILALFGRLIAPIFPWIELVIGGLLLFIGSSTLLGYEFAVRPPVVIQTRINGGRRFYLFGVAYAFGAIGCTLPIFLLVIFQSLAQKGMFGGIINFAVYALAMSSLMILFSLISSLSKSAMHRFLTKYMETLQKSAGVLIILAGIYLIYLALQVISI</sequence>
<feature type="transmembrane region" description="Helical" evidence="1">
    <location>
        <begin position="125"/>
        <end position="149"/>
    </location>
</feature>
<dbReference type="InterPro" id="IPR051790">
    <property type="entry name" value="Cytochrome_c-biogenesis_DsbD"/>
</dbReference>
<gene>
    <name evidence="2" type="ORF">US86_C0001G0051</name>
</gene>
<dbReference type="Proteomes" id="UP000034235">
    <property type="component" value="Unassembled WGS sequence"/>
</dbReference>
<name>A0A0G0M0G5_9BACT</name>
<keyword evidence="1" id="KW-0472">Membrane</keyword>
<dbReference type="PANTHER" id="PTHR31272">
    <property type="entry name" value="CYTOCHROME C-TYPE BIOGENESIS PROTEIN HI_1454-RELATED"/>
    <property type="match status" value="1"/>
</dbReference>
<feature type="transmembrane region" description="Helical" evidence="1">
    <location>
        <begin position="82"/>
        <end position="105"/>
    </location>
</feature>
<evidence type="ECO:0000313" key="3">
    <source>
        <dbReference type="Proteomes" id="UP000034235"/>
    </source>
</evidence>